<proteinExistence type="predicted"/>
<keyword evidence="2" id="KW-1185">Reference proteome</keyword>
<evidence type="ECO:0000313" key="1">
    <source>
        <dbReference type="EMBL" id="KAH3713472.1"/>
    </source>
</evidence>
<gene>
    <name evidence="1" type="ORF">DPMN_073265</name>
</gene>
<dbReference type="SUPFAM" id="SSF48334">
    <property type="entry name" value="DNA repair protein MutS, domain III"/>
    <property type="match status" value="1"/>
</dbReference>
<protein>
    <submittedName>
        <fullName evidence="1">Uncharacterized protein</fullName>
    </submittedName>
</protein>
<dbReference type="InterPro" id="IPR036187">
    <property type="entry name" value="DNA_mismatch_repair_MutS_sf"/>
</dbReference>
<organism evidence="1 2">
    <name type="scientific">Dreissena polymorpha</name>
    <name type="common">Zebra mussel</name>
    <name type="synonym">Mytilus polymorpha</name>
    <dbReference type="NCBI Taxonomy" id="45954"/>
    <lineage>
        <taxon>Eukaryota</taxon>
        <taxon>Metazoa</taxon>
        <taxon>Spiralia</taxon>
        <taxon>Lophotrochozoa</taxon>
        <taxon>Mollusca</taxon>
        <taxon>Bivalvia</taxon>
        <taxon>Autobranchia</taxon>
        <taxon>Heteroconchia</taxon>
        <taxon>Euheterodonta</taxon>
        <taxon>Imparidentia</taxon>
        <taxon>Neoheterodontei</taxon>
        <taxon>Myida</taxon>
        <taxon>Dreissenoidea</taxon>
        <taxon>Dreissenidae</taxon>
        <taxon>Dreissena</taxon>
    </lineage>
</organism>
<name>A0A9D4HCV1_DREPO</name>
<dbReference type="EMBL" id="JAIWYP010000014">
    <property type="protein sequence ID" value="KAH3713472.1"/>
    <property type="molecule type" value="Genomic_DNA"/>
</dbReference>
<accession>A0A9D4HCV1</accession>
<comment type="caution">
    <text evidence="1">The sequence shown here is derived from an EMBL/GenBank/DDBJ whole genome shotgun (WGS) entry which is preliminary data.</text>
</comment>
<dbReference type="Gene3D" id="6.10.140.80">
    <property type="match status" value="1"/>
</dbReference>
<dbReference type="Proteomes" id="UP000828390">
    <property type="component" value="Unassembled WGS sequence"/>
</dbReference>
<reference evidence="1" key="2">
    <citation type="submission" date="2020-11" db="EMBL/GenBank/DDBJ databases">
        <authorList>
            <person name="McCartney M.A."/>
            <person name="Auch B."/>
            <person name="Kono T."/>
            <person name="Mallez S."/>
            <person name="Becker A."/>
            <person name="Gohl D.M."/>
            <person name="Silverstein K.A.T."/>
            <person name="Koren S."/>
            <person name="Bechman K.B."/>
            <person name="Herman A."/>
            <person name="Abrahante J.E."/>
            <person name="Garbe J."/>
        </authorList>
    </citation>
    <scope>NUCLEOTIDE SEQUENCE</scope>
    <source>
        <strain evidence="1">Duluth1</strain>
        <tissue evidence="1">Whole animal</tissue>
    </source>
</reference>
<dbReference type="AlphaFoldDB" id="A0A9D4HCV1"/>
<sequence length="104" mass="11618">MRNFERYEPLDSKEPQRRLASSVPVVDFSSKHMVLDGVTLANLDVTENGTTGTTEGTLLARLDTCHTPFGQLQGINVGCPLVRHNGYMLLLAVCWSWQICLHFV</sequence>
<evidence type="ECO:0000313" key="2">
    <source>
        <dbReference type="Proteomes" id="UP000828390"/>
    </source>
</evidence>
<reference evidence="1" key="1">
    <citation type="journal article" date="2019" name="bioRxiv">
        <title>The Genome of the Zebra Mussel, Dreissena polymorpha: A Resource for Invasive Species Research.</title>
        <authorList>
            <person name="McCartney M.A."/>
            <person name="Auch B."/>
            <person name="Kono T."/>
            <person name="Mallez S."/>
            <person name="Zhang Y."/>
            <person name="Obille A."/>
            <person name="Becker A."/>
            <person name="Abrahante J.E."/>
            <person name="Garbe J."/>
            <person name="Badalamenti J.P."/>
            <person name="Herman A."/>
            <person name="Mangelson H."/>
            <person name="Liachko I."/>
            <person name="Sullivan S."/>
            <person name="Sone E.D."/>
            <person name="Koren S."/>
            <person name="Silverstein K.A.T."/>
            <person name="Beckman K.B."/>
            <person name="Gohl D.M."/>
        </authorList>
    </citation>
    <scope>NUCLEOTIDE SEQUENCE</scope>
    <source>
        <strain evidence="1">Duluth1</strain>
        <tissue evidence="1">Whole animal</tissue>
    </source>
</reference>